<dbReference type="GO" id="GO:0016020">
    <property type="term" value="C:membrane"/>
    <property type="evidence" value="ECO:0007669"/>
    <property type="project" value="UniProtKB-SubCell"/>
</dbReference>
<feature type="region of interest" description="Disordered" evidence="6">
    <location>
        <begin position="85"/>
        <end position="135"/>
    </location>
</feature>
<dbReference type="InterPro" id="IPR036259">
    <property type="entry name" value="MFS_trans_sf"/>
</dbReference>
<evidence type="ECO:0000313" key="10">
    <source>
        <dbReference type="Proteomes" id="UP001265746"/>
    </source>
</evidence>
<protein>
    <recommendedName>
        <fullName evidence="8">Major facilitator superfamily (MFS) profile domain-containing protein</fullName>
    </recommendedName>
</protein>
<evidence type="ECO:0000256" key="1">
    <source>
        <dbReference type="ARBA" id="ARBA00004141"/>
    </source>
</evidence>
<feature type="transmembrane region" description="Helical" evidence="7">
    <location>
        <begin position="613"/>
        <end position="633"/>
    </location>
</feature>
<feature type="compositionally biased region" description="Basic and acidic residues" evidence="6">
    <location>
        <begin position="654"/>
        <end position="663"/>
    </location>
</feature>
<comment type="subcellular location">
    <subcellularLocation>
        <location evidence="1">Membrane</location>
        <topology evidence="1">Multi-pass membrane protein</topology>
    </subcellularLocation>
</comment>
<evidence type="ECO:0000259" key="8">
    <source>
        <dbReference type="PROSITE" id="PS50850"/>
    </source>
</evidence>
<keyword evidence="3 7" id="KW-0812">Transmembrane</keyword>
<dbReference type="CDD" id="cd17330">
    <property type="entry name" value="MFS_SLC46_TetA_like"/>
    <property type="match status" value="1"/>
</dbReference>
<feature type="transmembrane region" description="Helical" evidence="7">
    <location>
        <begin position="503"/>
        <end position="523"/>
    </location>
</feature>
<accession>A0AAD9S6W3</accession>
<dbReference type="AlphaFoldDB" id="A0AAD9S6W3"/>
<name>A0AAD9S6W3_PHOAM</name>
<dbReference type="PRINTS" id="PR01035">
    <property type="entry name" value="TCRTETA"/>
</dbReference>
<feature type="transmembrane region" description="Helical" evidence="7">
    <location>
        <begin position="305"/>
        <end position="326"/>
    </location>
</feature>
<evidence type="ECO:0000256" key="6">
    <source>
        <dbReference type="SAM" id="MobiDB-lite"/>
    </source>
</evidence>
<comment type="caution">
    <text evidence="9">The sequence shown here is derived from an EMBL/GenBank/DDBJ whole genome shotgun (WGS) entry which is preliminary data.</text>
</comment>
<feature type="transmembrane region" description="Helical" evidence="7">
    <location>
        <begin position="427"/>
        <end position="449"/>
    </location>
</feature>
<feature type="transmembrane region" description="Helical" evidence="7">
    <location>
        <begin position="180"/>
        <end position="202"/>
    </location>
</feature>
<dbReference type="GO" id="GO:0022857">
    <property type="term" value="F:transmembrane transporter activity"/>
    <property type="evidence" value="ECO:0007669"/>
    <property type="project" value="InterPro"/>
</dbReference>
<evidence type="ECO:0000256" key="4">
    <source>
        <dbReference type="ARBA" id="ARBA00022989"/>
    </source>
</evidence>
<dbReference type="InterPro" id="IPR020846">
    <property type="entry name" value="MFS_dom"/>
</dbReference>
<evidence type="ECO:0000313" key="9">
    <source>
        <dbReference type="EMBL" id="KAK2600412.1"/>
    </source>
</evidence>
<feature type="domain" description="Major facilitator superfamily (MFS) profile" evidence="8">
    <location>
        <begin position="143"/>
        <end position="638"/>
    </location>
</feature>
<feature type="transmembrane region" description="Helical" evidence="7">
    <location>
        <begin position="543"/>
        <end position="565"/>
    </location>
</feature>
<keyword evidence="2" id="KW-0813">Transport</keyword>
<evidence type="ECO:0000256" key="7">
    <source>
        <dbReference type="SAM" id="Phobius"/>
    </source>
</evidence>
<feature type="transmembrane region" description="Helical" evidence="7">
    <location>
        <begin position="237"/>
        <end position="259"/>
    </location>
</feature>
<feature type="compositionally biased region" description="Basic residues" evidence="6">
    <location>
        <begin position="119"/>
        <end position="128"/>
    </location>
</feature>
<feature type="transmembrane region" description="Helical" evidence="7">
    <location>
        <begin position="271"/>
        <end position="293"/>
    </location>
</feature>
<feature type="transmembrane region" description="Helical" evidence="7">
    <location>
        <begin position="469"/>
        <end position="491"/>
    </location>
</feature>
<feature type="compositionally biased region" description="Basic and acidic residues" evidence="6">
    <location>
        <begin position="673"/>
        <end position="691"/>
    </location>
</feature>
<dbReference type="PANTHER" id="PTHR23504:SF39">
    <property type="entry name" value="TRANSPORTER, PUTATIVE (AFU_ORTHOLOGUE AFUA_6G03860)-RELATED"/>
    <property type="match status" value="1"/>
</dbReference>
<dbReference type="EMBL" id="JAUJFL010000006">
    <property type="protein sequence ID" value="KAK2600412.1"/>
    <property type="molecule type" value="Genomic_DNA"/>
</dbReference>
<dbReference type="InterPro" id="IPR001958">
    <property type="entry name" value="Tet-R_TetA/multi-R_MdtG-like"/>
</dbReference>
<keyword evidence="10" id="KW-1185">Reference proteome</keyword>
<evidence type="ECO:0000256" key="2">
    <source>
        <dbReference type="ARBA" id="ARBA00022448"/>
    </source>
</evidence>
<feature type="compositionally biased region" description="Acidic residues" evidence="6">
    <location>
        <begin position="643"/>
        <end position="653"/>
    </location>
</feature>
<feature type="region of interest" description="Disordered" evidence="6">
    <location>
        <begin position="643"/>
        <end position="691"/>
    </location>
</feature>
<sequence>MPQASSIAPAALASTAHHAATAGSSSSSSSRPGLTRPVRLTSGGSFHAGAPMPSFPGPYDAARDGKPVGRRRTFLGHISQMRRHSTYKYHTFPTQPPKTPSDAPDSSTANSPSEEEGARRRRGHRHTHSRDSNRDVTPLPIRQLLLLALLSLAEQTALNSIGPYLPTMVAAFPEIPQGQAGLYVGLLASSFALAQLTTNFLWGYLSDRVGRKPIMLIGTALLCLCFAFFGFCQSYWHVLVVHVAMGLLNGNAAVVPTVLGEVTDRSNQSRAFTWLPVMYSIGGITGPALGGLLVGEPGSTRWPFLGPNLLSAALLLAAVVVLAIWFEETLDEADRRHEIKALAWLENICLCSCLIPRKGRKRPWSSRWPISQRDLVLQEEDGAAYDEQGDTGEEQALLHSAPDLESQEPPQDNKDGPRSSRSALRKLLNWTTVSILLTYLIFQVANISFNSLYPIFASAPPPTGRELGPGVIGVSMSLAGLVTILFQVSLFEPLKARLGNLGTFRLSLLGLALAMVFMPFVGYQDDHALFGWGSGRSWLLIELGVILVLKNLSAVGGLSCVLLLITNSAPTHETLGTLNGIAQTLSAAGRSFGPFASGGLFTLSMRLQHKGELLAWGVFGGIALIGWGWTMFIRGGKLESDDFLGDDDDEDTDGEQHDDHSEGEAGYAGIDAQRVREDEFNTTRRDLEREW</sequence>
<dbReference type="Gene3D" id="1.20.1250.20">
    <property type="entry name" value="MFS general substrate transporter like domains"/>
    <property type="match status" value="1"/>
</dbReference>
<gene>
    <name evidence="9" type="ORF">N8I77_009948</name>
</gene>
<keyword evidence="4 7" id="KW-1133">Transmembrane helix</keyword>
<dbReference type="InterPro" id="IPR011701">
    <property type="entry name" value="MFS"/>
</dbReference>
<dbReference type="PROSITE" id="PS50850">
    <property type="entry name" value="MFS"/>
    <property type="match status" value="1"/>
</dbReference>
<feature type="region of interest" description="Disordered" evidence="6">
    <location>
        <begin position="1"/>
        <end position="67"/>
    </location>
</feature>
<organism evidence="9 10">
    <name type="scientific">Phomopsis amygdali</name>
    <name type="common">Fusicoccum amygdali</name>
    <dbReference type="NCBI Taxonomy" id="1214568"/>
    <lineage>
        <taxon>Eukaryota</taxon>
        <taxon>Fungi</taxon>
        <taxon>Dikarya</taxon>
        <taxon>Ascomycota</taxon>
        <taxon>Pezizomycotina</taxon>
        <taxon>Sordariomycetes</taxon>
        <taxon>Sordariomycetidae</taxon>
        <taxon>Diaporthales</taxon>
        <taxon>Diaporthaceae</taxon>
        <taxon>Diaporthe</taxon>
    </lineage>
</organism>
<proteinExistence type="predicted"/>
<evidence type="ECO:0000256" key="3">
    <source>
        <dbReference type="ARBA" id="ARBA00022692"/>
    </source>
</evidence>
<keyword evidence="5 7" id="KW-0472">Membrane</keyword>
<dbReference type="SUPFAM" id="SSF103473">
    <property type="entry name" value="MFS general substrate transporter"/>
    <property type="match status" value="1"/>
</dbReference>
<dbReference type="Proteomes" id="UP001265746">
    <property type="component" value="Unassembled WGS sequence"/>
</dbReference>
<feature type="transmembrane region" description="Helical" evidence="7">
    <location>
        <begin position="214"/>
        <end position="231"/>
    </location>
</feature>
<feature type="compositionally biased region" description="Low complexity" evidence="6">
    <location>
        <begin position="1"/>
        <end position="30"/>
    </location>
</feature>
<reference evidence="9" key="1">
    <citation type="submission" date="2023-06" db="EMBL/GenBank/DDBJ databases">
        <authorList>
            <person name="Noh H."/>
        </authorList>
    </citation>
    <scope>NUCLEOTIDE SEQUENCE</scope>
    <source>
        <strain evidence="9">DUCC20226</strain>
    </source>
</reference>
<evidence type="ECO:0000256" key="5">
    <source>
        <dbReference type="ARBA" id="ARBA00023136"/>
    </source>
</evidence>
<dbReference type="Pfam" id="PF07690">
    <property type="entry name" value="MFS_1"/>
    <property type="match status" value="1"/>
</dbReference>
<dbReference type="PANTHER" id="PTHR23504">
    <property type="entry name" value="MAJOR FACILITATOR SUPERFAMILY DOMAIN-CONTAINING PROTEIN 10"/>
    <property type="match status" value="1"/>
</dbReference>